<accession>A0AAD5W245</accession>
<dbReference type="Pfam" id="PF00400">
    <property type="entry name" value="WD40"/>
    <property type="match status" value="2"/>
</dbReference>
<dbReference type="InterPro" id="IPR015943">
    <property type="entry name" value="WD40/YVTN_repeat-like_dom_sf"/>
</dbReference>
<evidence type="ECO:0000313" key="4">
    <source>
        <dbReference type="EMBL" id="KAJ3575778.1"/>
    </source>
</evidence>
<gene>
    <name evidence="4" type="ORF">NP233_g867</name>
</gene>
<dbReference type="SMART" id="SM00320">
    <property type="entry name" value="WD40"/>
    <property type="match status" value="6"/>
</dbReference>
<protein>
    <recommendedName>
        <fullName evidence="3">Nephrocystin 3-like N-terminal domain-containing protein</fullName>
    </recommendedName>
</protein>
<dbReference type="InterPro" id="IPR027417">
    <property type="entry name" value="P-loop_NTPase"/>
</dbReference>
<evidence type="ECO:0000259" key="3">
    <source>
        <dbReference type="Pfam" id="PF24883"/>
    </source>
</evidence>
<evidence type="ECO:0000256" key="1">
    <source>
        <dbReference type="ARBA" id="ARBA00022737"/>
    </source>
</evidence>
<dbReference type="PANTHER" id="PTHR10039">
    <property type="entry name" value="AMELOGENIN"/>
    <property type="match status" value="1"/>
</dbReference>
<reference evidence="4" key="1">
    <citation type="submission" date="2022-07" db="EMBL/GenBank/DDBJ databases">
        <title>Genome Sequence of Leucocoprinus birnbaumii.</title>
        <authorList>
            <person name="Buettner E."/>
        </authorList>
    </citation>
    <scope>NUCLEOTIDE SEQUENCE</scope>
    <source>
        <strain evidence="4">VT141</strain>
    </source>
</reference>
<dbReference type="PANTHER" id="PTHR10039:SF14">
    <property type="entry name" value="NACHT DOMAIN-CONTAINING PROTEIN"/>
    <property type="match status" value="1"/>
</dbReference>
<proteinExistence type="predicted"/>
<dbReference type="Proteomes" id="UP001213000">
    <property type="component" value="Unassembled WGS sequence"/>
</dbReference>
<dbReference type="SUPFAM" id="SSF50998">
    <property type="entry name" value="Quinoprotein alcohol dehydrogenase-like"/>
    <property type="match status" value="2"/>
</dbReference>
<dbReference type="SUPFAM" id="SSF63829">
    <property type="entry name" value="Calcium-dependent phosphotriesterase"/>
    <property type="match status" value="1"/>
</dbReference>
<dbReference type="InterPro" id="IPR011047">
    <property type="entry name" value="Quinoprotein_ADH-like_sf"/>
</dbReference>
<dbReference type="SUPFAM" id="SSF52540">
    <property type="entry name" value="P-loop containing nucleoside triphosphate hydrolases"/>
    <property type="match status" value="1"/>
</dbReference>
<feature type="compositionally biased region" description="Polar residues" evidence="2">
    <location>
        <begin position="28"/>
        <end position="39"/>
    </location>
</feature>
<dbReference type="Gene3D" id="3.40.50.300">
    <property type="entry name" value="P-loop containing nucleotide triphosphate hydrolases"/>
    <property type="match status" value="1"/>
</dbReference>
<dbReference type="InterPro" id="IPR011659">
    <property type="entry name" value="WD40"/>
</dbReference>
<dbReference type="InterPro" id="IPR056884">
    <property type="entry name" value="NPHP3-like_N"/>
</dbReference>
<comment type="caution">
    <text evidence="4">The sequence shown here is derived from an EMBL/GenBank/DDBJ whole genome shotgun (WGS) entry which is preliminary data.</text>
</comment>
<dbReference type="Pfam" id="PF24883">
    <property type="entry name" value="NPHP3_N"/>
    <property type="match status" value="1"/>
</dbReference>
<feature type="compositionally biased region" description="Basic and acidic residues" evidence="2">
    <location>
        <begin position="16"/>
        <end position="25"/>
    </location>
</feature>
<feature type="domain" description="Nephrocystin 3-like N-terminal" evidence="3">
    <location>
        <begin position="147"/>
        <end position="308"/>
    </location>
</feature>
<dbReference type="Pfam" id="PF07676">
    <property type="entry name" value="PD40"/>
    <property type="match status" value="1"/>
</dbReference>
<evidence type="ECO:0000313" key="5">
    <source>
        <dbReference type="Proteomes" id="UP001213000"/>
    </source>
</evidence>
<dbReference type="Gene3D" id="2.130.10.10">
    <property type="entry name" value="YVTN repeat-like/Quinoprotein amine dehydrogenase"/>
    <property type="match status" value="3"/>
</dbReference>
<feature type="region of interest" description="Disordered" evidence="2">
    <location>
        <begin position="1"/>
        <end position="39"/>
    </location>
</feature>
<keyword evidence="1" id="KW-0677">Repeat</keyword>
<sequence length="1454" mass="162266">MSKHRRGSGDGPFPDRPTKRLKEFEPDSSYNSHSPTSNGSELILSRALSGDGVIARSSASQVQGIMNRPEHPSILISDLRDFVIKDATLVSFSQESDTTLCPFIDSPEGKKIRKALVKNLDIGALPDRCLPGTRVTILDEVDARIINSENHNIIWIKGFPGVGKSAVASTIISRLQERGQLLSCFVFDRARPTVTTTRALWRQVAWDFARLFPPTRKALLRCIDDEPVGINIPGIISFFMALIEQPLSHLSDSMFGPHSPAFVIVIDAVDECGGLDGSRSKDRKDLLATLEQWHSKLPQNIKIILTSREEDDLKRRLSPISSLVDFSTTTDEDFRDIHAYLLVRLGGIAESSLTSLPDDWVNETAIYLAKRAEGVFVWATTAANYIECGEPRSQLNNIRSGLGLGGEGGTLFSLYGLLLKTSFKNMREKQREAFKSVTGAMIFAQRPFYDAEFTAISPIISTTMLQYIRIGLRSVVARSGELRFSHPSFADFLLSPECPDDFAINQSERQGQLTMLCLTTMSIHLRFNICGLETSYLRNMDIPDIEAKIKRGISSLLSYSCCFVADHLSRTTFGSDIPLGIQVLLKEKFLFWLEAMSLLGEINRTVPILKAMLSWISGKDENIMDFLRDARRFITAFSTPITQSAPHIYLSALPFAPDQSLITQHFLYKFPKILKFTIGKADRWSSCLFISIHPAHTVRIVTGICCTSDESLFASESYEGTICVWDNENGNLISGPFCEDEDIKATSISFSPDGKYIVGVDRRETGSAYVWDVKTGKTHLRLNSDPTASQIHIRSVTFSRDGRFIVSVSRDLSNSRQSPMPPSSGYVQLWDTESGALVKNLLEGLNPSYISALSDGGDLFAVWTTKGVAIWDLANGMASRIFEMEVNQGDVTHWLTPVAVFPTLLVAVHEDSPGGERKMLCIRRTNTGDFIPRSTTFPCSNTPSLWAYSPENDALILCFKVDGLIVIINPTTGDVIHEFKEPASPHGIHPSGNGRHMLVGYNDGTIRMWDYQERIRETLTTSNRIDSSSAGAFPAFSPDGQILAACCEGRTRLLRKGRGEIRLWNTATGEVLDGIGNDIQSNDSAPVFSTDGCYIASIKTRSAEFNISEPMIRIWDTKTGMIHRQIAVGQAARKLCQFFFRSSDNRLILGAIHLPEGDENAWAAVIRVWGDKKELDSDEPCTATVVFRDNWPRSGIRHFMNKDLLLSPDTLTAIVLGEGLRHCRRRTSINDEFTTHADFDASTFQRWISKGAEFSPSGRLFTSLAWDESDDNTLLRVWETETWKVIAGPIEVDPDWVSGPLAITPNDRFVLCSIGYDIRVWDIHTGHLIAGPWYSHEFTPIHHISVSPGGERMVSTAPVRGSYVIQLWDIQDLYTAQAQAPAKEDFRDESIVQDGWVLGSDGRSLLFWVPVERRAGIYRPRNTVVITDLPKTKLDFTNFKYGREWGKCIDKTWL</sequence>
<evidence type="ECO:0000256" key="2">
    <source>
        <dbReference type="SAM" id="MobiDB-lite"/>
    </source>
</evidence>
<dbReference type="InterPro" id="IPR001680">
    <property type="entry name" value="WD40_rpt"/>
</dbReference>
<name>A0AAD5W245_9AGAR</name>
<dbReference type="EMBL" id="JANIEX010000027">
    <property type="protein sequence ID" value="KAJ3575778.1"/>
    <property type="molecule type" value="Genomic_DNA"/>
</dbReference>
<keyword evidence="5" id="KW-1185">Reference proteome</keyword>
<organism evidence="4 5">
    <name type="scientific">Leucocoprinus birnbaumii</name>
    <dbReference type="NCBI Taxonomy" id="56174"/>
    <lineage>
        <taxon>Eukaryota</taxon>
        <taxon>Fungi</taxon>
        <taxon>Dikarya</taxon>
        <taxon>Basidiomycota</taxon>
        <taxon>Agaricomycotina</taxon>
        <taxon>Agaricomycetes</taxon>
        <taxon>Agaricomycetidae</taxon>
        <taxon>Agaricales</taxon>
        <taxon>Agaricineae</taxon>
        <taxon>Agaricaceae</taxon>
        <taxon>Leucocoprinus</taxon>
    </lineage>
</organism>